<dbReference type="Pfam" id="PF08447">
    <property type="entry name" value="PAS_3"/>
    <property type="match status" value="1"/>
</dbReference>
<dbReference type="SMART" id="SM00267">
    <property type="entry name" value="GGDEF"/>
    <property type="match status" value="1"/>
</dbReference>
<comment type="caution">
    <text evidence="6">The sequence shown here is derived from an EMBL/GenBank/DDBJ whole genome shotgun (WGS) entry which is preliminary data.</text>
</comment>
<dbReference type="EMBL" id="JBHUGA010000004">
    <property type="protein sequence ID" value="MFD1845244.1"/>
    <property type="molecule type" value="Genomic_DNA"/>
</dbReference>
<dbReference type="PROSITE" id="PS50112">
    <property type="entry name" value="PAS"/>
    <property type="match status" value="2"/>
</dbReference>
<dbReference type="Pfam" id="PF00989">
    <property type="entry name" value="PAS"/>
    <property type="match status" value="1"/>
</dbReference>
<dbReference type="Pfam" id="PF00990">
    <property type="entry name" value="GGDEF"/>
    <property type="match status" value="1"/>
</dbReference>
<gene>
    <name evidence="6" type="ORF">ACFSFX_01365</name>
</gene>
<dbReference type="PROSITE" id="PS50113">
    <property type="entry name" value="PAC"/>
    <property type="match status" value="3"/>
</dbReference>
<dbReference type="SMART" id="SM00091">
    <property type="entry name" value="PAS"/>
    <property type="match status" value="3"/>
</dbReference>
<dbReference type="InterPro" id="IPR013767">
    <property type="entry name" value="PAS_fold"/>
</dbReference>
<evidence type="ECO:0000313" key="7">
    <source>
        <dbReference type="Proteomes" id="UP001597307"/>
    </source>
</evidence>
<reference evidence="7" key="1">
    <citation type="journal article" date="2019" name="Int. J. Syst. Evol. Microbiol.">
        <title>The Global Catalogue of Microorganisms (GCM) 10K type strain sequencing project: providing services to taxonomists for standard genome sequencing and annotation.</title>
        <authorList>
            <consortium name="The Broad Institute Genomics Platform"/>
            <consortium name="The Broad Institute Genome Sequencing Center for Infectious Disease"/>
            <person name="Wu L."/>
            <person name="Ma J."/>
        </authorList>
    </citation>
    <scope>NUCLEOTIDE SEQUENCE [LARGE SCALE GENOMIC DNA]</scope>
    <source>
        <strain evidence="7">JCM 11496</strain>
    </source>
</reference>
<name>A0ABW4Q530_9MICC</name>
<dbReference type="Gene3D" id="3.30.70.270">
    <property type="match status" value="1"/>
</dbReference>
<accession>A0ABW4Q530</accession>
<evidence type="ECO:0000259" key="3">
    <source>
        <dbReference type="PROSITE" id="PS50113"/>
    </source>
</evidence>
<dbReference type="SUPFAM" id="SSF55073">
    <property type="entry name" value="Nucleotide cyclase"/>
    <property type="match status" value="1"/>
</dbReference>
<feature type="domain" description="EAL" evidence="4">
    <location>
        <begin position="687"/>
        <end position="944"/>
    </location>
</feature>
<dbReference type="PROSITE" id="PS50887">
    <property type="entry name" value="GGDEF"/>
    <property type="match status" value="1"/>
</dbReference>
<sequence>MTTHRPSAPADGNPAQRPQAGLRDTLDALPVAVALLDVNGVISAVNREWERFPQPFAGIAAPVAGGSYLTECVAAAAQGDGAAVEVSAGLHAVLSGDHQNLALEYPSSGGERWIRTRICRSDSGGLVVTHIDITPQRVAQQESSFQASLLDAVGQSVVAIDLQGRITYWNDASVQMLGWSAGDAVGRHFADLALFDNGSRATAIIAQVSSGKPWSGEHWTKHRNGLRLSVYSTITPLYDKAGQVIAVIDVSTDTTESNRAQAEMSRLSSLVEFSNDAINGATLDGIITSWNAGAERIYGYSPEEAIGRSVLMLSPEERSGPDEELRDKLRQGEPVIGQLVRGMRKDGSLLDISLTLSPMYDEQGQLVGSSAVARDVSEINRLRAASELERDRLAAAQEMAHVGSVEWDAIADRVWRSDEYCRIHGLPVTAEGSRGPLLGAVHPEDRERIAQLWKDLMDHGTSVDFTYRVGDPDGDVRWVYARAVLERDDDGEPVKMLGTALDITERKLGEQALERLAFRDPLTGLANRALLTESIQEALAECALKASHVGVLFLDVDRFKVINDGLGHAAGDSLLVQLSSRLLDAVRPEDTLARFAGDEFVIVCADMTEDSAKKLARRIRTAVQIPFELLDREVFVDVSIGIAISSADDTPESLLHNSDAAMYRAKVSGRNNAIVFDEAMHRRAALRLAVETELPRAIERDQLQVHYQPVFEVASGEPIGFEALVRWQHPEHGLIGPDSFIPVAEETGQIVPIGLWVLNQALQQVKRWKEELSGAEKWKMSVNLSARQLQDAGLHSGVGDAIRAAGIEPSAVVLEITESVLMGDADQSLKTLTKLRSLGVGIAVDDFGTGYSSLSYLRRFPVTSLKIDRSFTDGLGGSDVHAGPIVEAIAAMGRALGLRVVAEGVETAEQLAELSRMQVQFAQGYLWSPALPAGQVPAWFAAIRCNAN</sequence>
<dbReference type="PANTHER" id="PTHR44757">
    <property type="entry name" value="DIGUANYLATE CYCLASE DGCP"/>
    <property type="match status" value="1"/>
</dbReference>
<feature type="domain" description="PAC" evidence="3">
    <location>
        <begin position="333"/>
        <end position="388"/>
    </location>
</feature>
<dbReference type="NCBIfam" id="TIGR00254">
    <property type="entry name" value="GGDEF"/>
    <property type="match status" value="1"/>
</dbReference>
<dbReference type="Proteomes" id="UP001597307">
    <property type="component" value="Unassembled WGS sequence"/>
</dbReference>
<dbReference type="InterPro" id="IPR035965">
    <property type="entry name" value="PAS-like_dom_sf"/>
</dbReference>
<dbReference type="InterPro" id="IPR052155">
    <property type="entry name" value="Biofilm_reg_signaling"/>
</dbReference>
<dbReference type="Gene3D" id="3.20.20.450">
    <property type="entry name" value="EAL domain"/>
    <property type="match status" value="1"/>
</dbReference>
<dbReference type="InterPro" id="IPR000160">
    <property type="entry name" value="GGDEF_dom"/>
</dbReference>
<feature type="domain" description="GGDEF" evidence="5">
    <location>
        <begin position="547"/>
        <end position="678"/>
    </location>
</feature>
<dbReference type="Gene3D" id="3.30.450.20">
    <property type="entry name" value="PAS domain"/>
    <property type="match status" value="4"/>
</dbReference>
<dbReference type="SUPFAM" id="SSF141868">
    <property type="entry name" value="EAL domain-like"/>
    <property type="match status" value="1"/>
</dbReference>
<dbReference type="Pfam" id="PF08448">
    <property type="entry name" value="PAS_4"/>
    <property type="match status" value="1"/>
</dbReference>
<dbReference type="Pfam" id="PF00563">
    <property type="entry name" value="EAL"/>
    <property type="match status" value="1"/>
</dbReference>
<feature type="domain" description="PAS" evidence="2">
    <location>
        <begin position="142"/>
        <end position="187"/>
    </location>
</feature>
<dbReference type="InterPro" id="IPR043128">
    <property type="entry name" value="Rev_trsase/Diguanyl_cyclase"/>
</dbReference>
<dbReference type="InterPro" id="IPR013656">
    <property type="entry name" value="PAS_4"/>
</dbReference>
<feature type="domain" description="PAC" evidence="3">
    <location>
        <begin position="463"/>
        <end position="515"/>
    </location>
</feature>
<dbReference type="CDD" id="cd01949">
    <property type="entry name" value="GGDEF"/>
    <property type="match status" value="1"/>
</dbReference>
<dbReference type="InterPro" id="IPR035919">
    <property type="entry name" value="EAL_sf"/>
</dbReference>
<dbReference type="Gene3D" id="2.10.70.100">
    <property type="match status" value="1"/>
</dbReference>
<feature type="domain" description="PAC" evidence="3">
    <location>
        <begin position="214"/>
        <end position="266"/>
    </location>
</feature>
<dbReference type="PROSITE" id="PS50883">
    <property type="entry name" value="EAL"/>
    <property type="match status" value="1"/>
</dbReference>
<evidence type="ECO:0000259" key="2">
    <source>
        <dbReference type="PROSITE" id="PS50112"/>
    </source>
</evidence>
<dbReference type="CDD" id="cd00130">
    <property type="entry name" value="PAS"/>
    <property type="match status" value="3"/>
</dbReference>
<dbReference type="InterPro" id="IPR001633">
    <property type="entry name" value="EAL_dom"/>
</dbReference>
<dbReference type="SMART" id="SM00052">
    <property type="entry name" value="EAL"/>
    <property type="match status" value="1"/>
</dbReference>
<feature type="region of interest" description="Disordered" evidence="1">
    <location>
        <begin position="1"/>
        <end position="20"/>
    </location>
</feature>
<feature type="domain" description="PAS" evidence="2">
    <location>
        <begin position="263"/>
        <end position="332"/>
    </location>
</feature>
<dbReference type="PANTHER" id="PTHR44757:SF2">
    <property type="entry name" value="BIOFILM ARCHITECTURE MAINTENANCE PROTEIN MBAA"/>
    <property type="match status" value="1"/>
</dbReference>
<evidence type="ECO:0000256" key="1">
    <source>
        <dbReference type="SAM" id="MobiDB-lite"/>
    </source>
</evidence>
<dbReference type="InterPro" id="IPR001610">
    <property type="entry name" value="PAC"/>
</dbReference>
<dbReference type="InterPro" id="IPR013655">
    <property type="entry name" value="PAS_fold_3"/>
</dbReference>
<keyword evidence="7" id="KW-1185">Reference proteome</keyword>
<proteinExistence type="predicted"/>
<organism evidence="6 7">
    <name type="scientific">Arthrobacter flavus</name>
    <dbReference type="NCBI Taxonomy" id="95172"/>
    <lineage>
        <taxon>Bacteria</taxon>
        <taxon>Bacillati</taxon>
        <taxon>Actinomycetota</taxon>
        <taxon>Actinomycetes</taxon>
        <taxon>Micrococcales</taxon>
        <taxon>Micrococcaceae</taxon>
        <taxon>Arthrobacter</taxon>
    </lineage>
</organism>
<dbReference type="InterPro" id="IPR000700">
    <property type="entry name" value="PAS-assoc_C"/>
</dbReference>
<dbReference type="NCBIfam" id="TIGR00229">
    <property type="entry name" value="sensory_box"/>
    <property type="match status" value="3"/>
</dbReference>
<dbReference type="InterPro" id="IPR029787">
    <property type="entry name" value="Nucleotide_cyclase"/>
</dbReference>
<dbReference type="SMART" id="SM00086">
    <property type="entry name" value="PAC"/>
    <property type="match status" value="3"/>
</dbReference>
<evidence type="ECO:0000313" key="6">
    <source>
        <dbReference type="EMBL" id="MFD1845244.1"/>
    </source>
</evidence>
<dbReference type="CDD" id="cd01948">
    <property type="entry name" value="EAL"/>
    <property type="match status" value="1"/>
</dbReference>
<evidence type="ECO:0000259" key="4">
    <source>
        <dbReference type="PROSITE" id="PS50883"/>
    </source>
</evidence>
<evidence type="ECO:0000259" key="5">
    <source>
        <dbReference type="PROSITE" id="PS50887"/>
    </source>
</evidence>
<protein>
    <submittedName>
        <fullName evidence="6">EAL domain-containing protein</fullName>
    </submittedName>
</protein>
<dbReference type="InterPro" id="IPR000014">
    <property type="entry name" value="PAS"/>
</dbReference>
<dbReference type="RefSeq" id="WP_343877283.1">
    <property type="nucleotide sequence ID" value="NZ_BAAAIJ010000004.1"/>
</dbReference>
<dbReference type="SUPFAM" id="SSF55785">
    <property type="entry name" value="PYP-like sensor domain (PAS domain)"/>
    <property type="match status" value="3"/>
</dbReference>